<evidence type="ECO:0000313" key="2">
    <source>
        <dbReference type="Proteomes" id="UP000315423"/>
    </source>
</evidence>
<proteinExistence type="predicted"/>
<name>A0AC61SCN4_9EURY</name>
<reference evidence="1" key="1">
    <citation type="submission" date="2018-09" db="EMBL/GenBank/DDBJ databases">
        <title>A genomic encyclopedia of anaerobic methanotrophic archaea.</title>
        <authorList>
            <person name="Skennerton C.T."/>
            <person name="Chadwick G.L."/>
            <person name="Laso-Perez R."/>
            <person name="Leu A.O."/>
            <person name="Speth D.R."/>
            <person name="Yu H."/>
            <person name="Morgan-Lang C."/>
            <person name="Hatzenpichler R."/>
            <person name="Goudeau D."/>
            <person name="Malmstrom R."/>
            <person name="Woyke T."/>
            <person name="Hallam S."/>
            <person name="Tyson G.W."/>
            <person name="Wegener G."/>
            <person name="Boetius A."/>
            <person name="Orphan V.J."/>
        </authorList>
    </citation>
    <scope>NUCLEOTIDE SEQUENCE</scope>
    <source>
        <strain evidence="1">CONS3730D10UFb2</strain>
    </source>
</reference>
<accession>A0AC61SCN4</accession>
<organism evidence="1 2">
    <name type="scientific">Candidatus Methanomarinus sp</name>
    <dbReference type="NCBI Taxonomy" id="3386244"/>
    <lineage>
        <taxon>Archaea</taxon>
        <taxon>Methanobacteriati</taxon>
        <taxon>Methanobacteriota</taxon>
        <taxon>Stenosarchaea group</taxon>
        <taxon>Methanomicrobia</taxon>
        <taxon>Methanosarcinales</taxon>
        <taxon>ANME-2 cluster</taxon>
        <taxon>Candidatus Methanocomedenaceae</taxon>
        <taxon>Candidatus Methanomarinus</taxon>
    </lineage>
</organism>
<dbReference type="EMBL" id="QYBA01000070">
    <property type="protein sequence ID" value="TKY92139.1"/>
    <property type="molecule type" value="Genomic_DNA"/>
</dbReference>
<gene>
    <name evidence="1" type="ORF">C5S46_02180</name>
</gene>
<comment type="caution">
    <text evidence="1">The sequence shown here is derived from an EMBL/GenBank/DDBJ whole genome shotgun (WGS) entry which is preliminary data.</text>
</comment>
<dbReference type="Proteomes" id="UP000315423">
    <property type="component" value="Unassembled WGS sequence"/>
</dbReference>
<sequence length="117" mass="12971">MTFLFHHLKTSGIFRNVLIIANNRTYQRIILLREFNMAKKDKKLILSEESCIGCGNCASVCPSNLKQQKDIDFDVDTEARAIAVSNGMAVIDYNLCKACGICVKNCPVNSLTIEIAA</sequence>
<protein>
    <submittedName>
        <fullName evidence="1">4Fe-4S dicluster domain-containing protein</fullName>
    </submittedName>
</protein>
<evidence type="ECO:0000313" key="1">
    <source>
        <dbReference type="EMBL" id="TKY92139.1"/>
    </source>
</evidence>